<feature type="compositionally biased region" description="Low complexity" evidence="1">
    <location>
        <begin position="138"/>
        <end position="147"/>
    </location>
</feature>
<evidence type="ECO:0000313" key="2">
    <source>
        <dbReference type="EMBL" id="TWF85640.1"/>
    </source>
</evidence>
<evidence type="ECO:0000256" key="1">
    <source>
        <dbReference type="SAM" id="MobiDB-lite"/>
    </source>
</evidence>
<gene>
    <name evidence="2" type="ORF">FHX78_112592</name>
</gene>
<name>A0A561TEV2_9ACTN</name>
<reference evidence="2 3" key="1">
    <citation type="submission" date="2019-06" db="EMBL/GenBank/DDBJ databases">
        <title>Sequencing the genomes of 1000 actinobacteria strains.</title>
        <authorList>
            <person name="Klenk H.-P."/>
        </authorList>
    </citation>
    <scope>NUCLEOTIDE SEQUENCE [LARGE SCALE GENOMIC DNA]</scope>
    <source>
        <strain evidence="2 3">DSM 41695</strain>
    </source>
</reference>
<feature type="compositionally biased region" description="Gly residues" evidence="1">
    <location>
        <begin position="293"/>
        <end position="302"/>
    </location>
</feature>
<feature type="region of interest" description="Disordered" evidence="1">
    <location>
        <begin position="1"/>
        <end position="33"/>
    </location>
</feature>
<feature type="compositionally biased region" description="Gly residues" evidence="1">
    <location>
        <begin position="256"/>
        <end position="270"/>
    </location>
</feature>
<dbReference type="Proteomes" id="UP000316603">
    <property type="component" value="Unassembled WGS sequence"/>
</dbReference>
<evidence type="ECO:0000313" key="3">
    <source>
        <dbReference type="Proteomes" id="UP000316603"/>
    </source>
</evidence>
<feature type="compositionally biased region" description="Low complexity" evidence="1">
    <location>
        <begin position="303"/>
        <end position="312"/>
    </location>
</feature>
<dbReference type="OrthoDB" id="4326240at2"/>
<dbReference type="RefSeq" id="WP_145867611.1">
    <property type="nucleotide sequence ID" value="NZ_BNCE01000001.1"/>
</dbReference>
<sequence length="320" mass="30846">MGERQSDGGPAGRRRVHPEGTPPSQGGPGPVLGGHHVIDAADLETLLAAALIRDGVDAGAEQRAVAAFVAARDAGALRARTRRRDDWRARRRRLGSHSLKATLSMVFAGLTLSGVAVAGIGVAGSSSDGPEGEGGPTGTPAGSTAPSLRESTGPGAGAGGHDHPGTAGDTEAQCRAYEQVEGRGQALDATAWKQLTEAAGGAAHVDAYCAERLGRASAEARPEDTEAPGTEPTGASGRAGNGTSGNANDNASRGADSGGAAGTAGSGATGGADNAGNGEDNADSGAGNAESGAGNGADGGADGATANPGGTAVKPGARNP</sequence>
<accession>A0A561TEV2</accession>
<organism evidence="2 3">
    <name type="scientific">Streptomyces capillispiralis</name>
    <dbReference type="NCBI Taxonomy" id="68182"/>
    <lineage>
        <taxon>Bacteria</taxon>
        <taxon>Bacillati</taxon>
        <taxon>Actinomycetota</taxon>
        <taxon>Actinomycetes</taxon>
        <taxon>Kitasatosporales</taxon>
        <taxon>Streptomycetaceae</taxon>
        <taxon>Streptomyces</taxon>
    </lineage>
</organism>
<dbReference type="AlphaFoldDB" id="A0A561TEV2"/>
<feature type="region of interest" description="Disordered" evidence="1">
    <location>
        <begin position="216"/>
        <end position="320"/>
    </location>
</feature>
<feature type="region of interest" description="Disordered" evidence="1">
    <location>
        <begin position="125"/>
        <end position="169"/>
    </location>
</feature>
<feature type="compositionally biased region" description="Low complexity" evidence="1">
    <location>
        <begin position="271"/>
        <end position="292"/>
    </location>
</feature>
<comment type="caution">
    <text evidence="2">The sequence shown here is derived from an EMBL/GenBank/DDBJ whole genome shotgun (WGS) entry which is preliminary data.</text>
</comment>
<keyword evidence="3" id="KW-1185">Reference proteome</keyword>
<protein>
    <submittedName>
        <fullName evidence="2">Uncharacterized protein</fullName>
    </submittedName>
</protein>
<dbReference type="EMBL" id="VIWV01000001">
    <property type="protein sequence ID" value="TWF85640.1"/>
    <property type="molecule type" value="Genomic_DNA"/>
</dbReference>
<proteinExistence type="predicted"/>